<evidence type="ECO:0000256" key="8">
    <source>
        <dbReference type="HAMAP-Rule" id="MF_01595"/>
    </source>
</evidence>
<dbReference type="FunFam" id="3.30.230.70:FF:000002">
    <property type="entry name" value="Polyribonucleotide nucleotidyltransferase"/>
    <property type="match status" value="1"/>
</dbReference>
<organism evidence="10 11">
    <name type="scientific">Candidatus Portnoybacteria bacterium CG09_land_8_20_14_0_10_44_13</name>
    <dbReference type="NCBI Taxonomy" id="1974811"/>
    <lineage>
        <taxon>Bacteria</taxon>
        <taxon>Candidatus Portnoyibacteriota</taxon>
    </lineage>
</organism>
<dbReference type="Gene3D" id="3.30.230.70">
    <property type="entry name" value="GHMP Kinase, N-terminal domain"/>
    <property type="match status" value="2"/>
</dbReference>
<dbReference type="InterPro" id="IPR012162">
    <property type="entry name" value="PNPase"/>
</dbReference>
<dbReference type="HAMAP" id="MF_01595">
    <property type="entry name" value="PNPase"/>
    <property type="match status" value="1"/>
</dbReference>
<dbReference type="GO" id="GO:0006396">
    <property type="term" value="P:RNA processing"/>
    <property type="evidence" value="ECO:0007669"/>
    <property type="project" value="InterPro"/>
</dbReference>
<sequence>MENKKFSLDINGKELAVEFGRLAGRANASVVAQLGETVVLATCVMAKNRREGGDYMPLSVDYEEKFYAAGKIKGGRFVKREGKPSDDAIVTSRLIDRALRPLFDQRIRQDIQVVSTVLSFDNENDPDILSLVASSLALAVSDIPWNGPLAGLRVGMIDGKLLLNPDYLQREKSDFEVVIAGTESKVNMLEIKAKETPEDKILEAIAFAQPHLNKIVAWQKEIQKEIGAQKMELVFEEPSPEFISLIKTFLQEHLENVVYADHKNPQIGGLSQLREDLIAHMKTKLGEGATNAENLRKLIQQAETLMETEIDQLIHKNILTSEKRPDGRNLDQIRELTCQVDLLPRTHGSALFIRGTTQALAITTLGGPGEEQLFETMEAEGKKHFMLHYNFPPFSVGETKPLRGPGRREIGHGALAEKAIEALIPSKEGFPYTIRVVSEILSSNGSSSMASACASSMALMAAGVPLKEAVAGIAMGLVLGPNSSSYKILTDIQGPEDHHGDMDLKIAGTARGITAAQMDVKIDGLTVEILTAAFAQAKKARLEILETMNKTIDKPRPDLSPYAPRVFTMQISPDKIRDVIGPGGKIINQIIAETGVEIDIEDSGLIFITSKNKETAEKAIAWIENITHEVKVGEVFQGKVARILDFGAMVEILPNQDGLVHISELAPYRVRQVSDIVKVGDVITVRVKNIDELGRINLTLKDAGQ</sequence>
<dbReference type="GO" id="GO:0003723">
    <property type="term" value="F:RNA binding"/>
    <property type="evidence" value="ECO:0007669"/>
    <property type="project" value="UniProtKB-UniRule"/>
</dbReference>
<dbReference type="CDD" id="cd04472">
    <property type="entry name" value="S1_PNPase"/>
    <property type="match status" value="1"/>
</dbReference>
<keyword evidence="5 8" id="KW-0479">Metal-binding</keyword>
<dbReference type="CDD" id="cd11364">
    <property type="entry name" value="RNase_PH_PNPase_2"/>
    <property type="match status" value="1"/>
</dbReference>
<dbReference type="Gene3D" id="3.30.1370.10">
    <property type="entry name" value="K Homology domain, type 1"/>
    <property type="match status" value="1"/>
</dbReference>
<dbReference type="GO" id="GO:0000287">
    <property type="term" value="F:magnesium ion binding"/>
    <property type="evidence" value="ECO:0007669"/>
    <property type="project" value="UniProtKB-UniRule"/>
</dbReference>
<dbReference type="InterPro" id="IPR003029">
    <property type="entry name" value="S1_domain"/>
</dbReference>
<dbReference type="PIRSF" id="PIRSF005499">
    <property type="entry name" value="PNPase"/>
    <property type="match status" value="1"/>
</dbReference>
<dbReference type="NCBIfam" id="NF008805">
    <property type="entry name" value="PRK11824.1"/>
    <property type="match status" value="1"/>
</dbReference>
<evidence type="ECO:0000313" key="11">
    <source>
        <dbReference type="Proteomes" id="UP000229080"/>
    </source>
</evidence>
<dbReference type="SMART" id="SM00316">
    <property type="entry name" value="S1"/>
    <property type="match status" value="1"/>
</dbReference>
<feature type="binding site" evidence="8">
    <location>
        <position position="497"/>
    </location>
    <ligand>
        <name>Mg(2+)</name>
        <dbReference type="ChEBI" id="CHEBI:18420"/>
    </ligand>
</feature>
<dbReference type="FunFam" id="3.30.1370.10:FF:000001">
    <property type="entry name" value="Polyribonucleotide nucleotidyltransferase"/>
    <property type="match status" value="1"/>
</dbReference>
<evidence type="ECO:0000256" key="6">
    <source>
        <dbReference type="ARBA" id="ARBA00022842"/>
    </source>
</evidence>
<dbReference type="InterPro" id="IPR012340">
    <property type="entry name" value="NA-bd_OB-fold"/>
</dbReference>
<dbReference type="NCBIfam" id="TIGR03591">
    <property type="entry name" value="polynuc_phos"/>
    <property type="match status" value="1"/>
</dbReference>
<comment type="similarity">
    <text evidence="1 8">Belongs to the polyribonucleotide nucleotidyltransferase family.</text>
</comment>
<dbReference type="FunFam" id="3.30.230.70:FF:000001">
    <property type="entry name" value="Polyribonucleotide nucleotidyltransferase"/>
    <property type="match status" value="1"/>
</dbReference>
<dbReference type="CDD" id="cd11363">
    <property type="entry name" value="RNase_PH_PNPase_1"/>
    <property type="match status" value="1"/>
</dbReference>
<keyword evidence="7 8" id="KW-0694">RNA-binding</keyword>
<dbReference type="InterPro" id="IPR004088">
    <property type="entry name" value="KH_dom_type_1"/>
</dbReference>
<dbReference type="Proteomes" id="UP000229080">
    <property type="component" value="Unassembled WGS sequence"/>
</dbReference>
<dbReference type="PANTHER" id="PTHR11252:SF0">
    <property type="entry name" value="POLYRIBONUCLEOTIDE NUCLEOTIDYLTRANSFERASE 1, MITOCHONDRIAL"/>
    <property type="match status" value="1"/>
</dbReference>
<dbReference type="Pfam" id="PF00013">
    <property type="entry name" value="KH_1"/>
    <property type="match status" value="1"/>
</dbReference>
<dbReference type="FunFam" id="2.40.50.140:FF:000189">
    <property type="entry name" value="Polyribonucleotide nucleotidyltransferase, putative"/>
    <property type="match status" value="1"/>
</dbReference>
<evidence type="ECO:0000256" key="5">
    <source>
        <dbReference type="ARBA" id="ARBA00022723"/>
    </source>
</evidence>
<comment type="cofactor">
    <cofactor evidence="8">
        <name>Mg(2+)</name>
        <dbReference type="ChEBI" id="CHEBI:18420"/>
    </cofactor>
</comment>
<evidence type="ECO:0000256" key="3">
    <source>
        <dbReference type="ARBA" id="ARBA00022679"/>
    </source>
</evidence>
<dbReference type="InterPro" id="IPR015847">
    <property type="entry name" value="ExoRNase_PH_dom2"/>
</dbReference>
<dbReference type="EMBL" id="PEZF01000152">
    <property type="protein sequence ID" value="PIS16333.1"/>
    <property type="molecule type" value="Genomic_DNA"/>
</dbReference>
<dbReference type="PANTHER" id="PTHR11252">
    <property type="entry name" value="POLYRIBONUCLEOTIDE NUCLEOTIDYLTRANSFERASE"/>
    <property type="match status" value="1"/>
</dbReference>
<dbReference type="GO" id="GO:0004654">
    <property type="term" value="F:polyribonucleotide nucleotidyltransferase activity"/>
    <property type="evidence" value="ECO:0007669"/>
    <property type="project" value="UniProtKB-UniRule"/>
</dbReference>
<dbReference type="InterPro" id="IPR020568">
    <property type="entry name" value="Ribosomal_Su5_D2-typ_SF"/>
</dbReference>
<dbReference type="Pfam" id="PF01138">
    <property type="entry name" value="RNase_PH"/>
    <property type="match status" value="2"/>
</dbReference>
<dbReference type="Pfam" id="PF00575">
    <property type="entry name" value="S1"/>
    <property type="match status" value="1"/>
</dbReference>
<dbReference type="EC" id="2.7.7.8" evidence="8"/>
<dbReference type="InterPro" id="IPR036612">
    <property type="entry name" value="KH_dom_type_1_sf"/>
</dbReference>
<dbReference type="PROSITE" id="PS50084">
    <property type="entry name" value="KH_TYPE_1"/>
    <property type="match status" value="1"/>
</dbReference>
<comment type="subcellular location">
    <subcellularLocation>
        <location evidence="8">Cytoplasm</location>
    </subcellularLocation>
</comment>
<protein>
    <recommendedName>
        <fullName evidence="8">Polyribonucleotide nucleotidyltransferase</fullName>
        <ecNumber evidence="8">2.7.7.8</ecNumber>
    </recommendedName>
    <alternativeName>
        <fullName evidence="8">Polynucleotide phosphorylase</fullName>
        <shortName evidence="8">PNPase</shortName>
    </alternativeName>
</protein>
<comment type="caution">
    <text evidence="10">The sequence shown here is derived from an EMBL/GenBank/DDBJ whole genome shotgun (WGS) entry which is preliminary data.</text>
</comment>
<keyword evidence="4 8" id="KW-0548">Nucleotidyltransferase</keyword>
<dbReference type="GO" id="GO:0006402">
    <property type="term" value="P:mRNA catabolic process"/>
    <property type="evidence" value="ECO:0007669"/>
    <property type="project" value="UniProtKB-UniRule"/>
</dbReference>
<proteinExistence type="inferred from homology"/>
<dbReference type="SMART" id="SM00322">
    <property type="entry name" value="KH"/>
    <property type="match status" value="1"/>
</dbReference>
<dbReference type="GO" id="GO:0005829">
    <property type="term" value="C:cytosol"/>
    <property type="evidence" value="ECO:0007669"/>
    <property type="project" value="TreeGrafter"/>
</dbReference>
<dbReference type="SUPFAM" id="SSF54211">
    <property type="entry name" value="Ribosomal protein S5 domain 2-like"/>
    <property type="match status" value="2"/>
</dbReference>
<evidence type="ECO:0000256" key="7">
    <source>
        <dbReference type="ARBA" id="ARBA00022884"/>
    </source>
</evidence>
<dbReference type="SUPFAM" id="SSF54791">
    <property type="entry name" value="Eukaryotic type KH-domain (KH-domain type I)"/>
    <property type="match status" value="1"/>
</dbReference>
<comment type="catalytic activity">
    <reaction evidence="8">
        <text>RNA(n+1) + phosphate = RNA(n) + a ribonucleoside 5'-diphosphate</text>
        <dbReference type="Rhea" id="RHEA:22096"/>
        <dbReference type="Rhea" id="RHEA-COMP:14527"/>
        <dbReference type="Rhea" id="RHEA-COMP:17342"/>
        <dbReference type="ChEBI" id="CHEBI:43474"/>
        <dbReference type="ChEBI" id="CHEBI:57930"/>
        <dbReference type="ChEBI" id="CHEBI:140395"/>
        <dbReference type="EC" id="2.7.7.8"/>
    </reaction>
</comment>
<reference evidence="11" key="1">
    <citation type="submission" date="2017-09" db="EMBL/GenBank/DDBJ databases">
        <title>Depth-based differentiation of microbial function through sediment-hosted aquifers and enrichment of novel symbionts in the deep terrestrial subsurface.</title>
        <authorList>
            <person name="Probst A.J."/>
            <person name="Ladd B."/>
            <person name="Jarett J.K."/>
            <person name="Geller-Mcgrath D.E."/>
            <person name="Sieber C.M.K."/>
            <person name="Emerson J.B."/>
            <person name="Anantharaman K."/>
            <person name="Thomas B.C."/>
            <person name="Malmstrom R."/>
            <person name="Stieglmeier M."/>
            <person name="Klingl A."/>
            <person name="Woyke T."/>
            <person name="Ryan C.M."/>
            <person name="Banfield J.F."/>
        </authorList>
    </citation>
    <scope>NUCLEOTIDE SEQUENCE [LARGE SCALE GENOMIC DNA]</scope>
</reference>
<keyword evidence="6 8" id="KW-0460">Magnesium</keyword>
<dbReference type="GO" id="GO:0000175">
    <property type="term" value="F:3'-5'-RNA exonuclease activity"/>
    <property type="evidence" value="ECO:0007669"/>
    <property type="project" value="TreeGrafter"/>
</dbReference>
<evidence type="ECO:0000259" key="9">
    <source>
        <dbReference type="PROSITE" id="PS50126"/>
    </source>
</evidence>
<evidence type="ECO:0000313" key="10">
    <source>
        <dbReference type="EMBL" id="PIS16333.1"/>
    </source>
</evidence>
<feature type="binding site" evidence="8">
    <location>
        <position position="503"/>
    </location>
    <ligand>
        <name>Mg(2+)</name>
        <dbReference type="ChEBI" id="CHEBI:18420"/>
    </ligand>
</feature>
<dbReference type="SUPFAM" id="SSF46915">
    <property type="entry name" value="Polynucleotide phosphorylase/guanosine pentaphosphate synthase (PNPase/GPSI), domain 3"/>
    <property type="match status" value="1"/>
</dbReference>
<dbReference type="SUPFAM" id="SSF55666">
    <property type="entry name" value="Ribonuclease PH domain 2-like"/>
    <property type="match status" value="2"/>
</dbReference>
<dbReference type="InterPro" id="IPR001247">
    <property type="entry name" value="ExoRNase_PH_dom1"/>
</dbReference>
<dbReference type="InterPro" id="IPR027408">
    <property type="entry name" value="PNPase/RNase_PH_dom_sf"/>
</dbReference>
<name>A0A2H0WUJ4_9BACT</name>
<accession>A0A2H0WUJ4</accession>
<comment type="function">
    <text evidence="8">Involved in mRNA degradation. Catalyzes the phosphorolysis of single-stranded polyribonucleotides processively in the 3'- to 5'-direction.</text>
</comment>
<dbReference type="Pfam" id="PF03725">
    <property type="entry name" value="RNase_PH_C"/>
    <property type="match status" value="1"/>
</dbReference>
<dbReference type="CDD" id="cd02393">
    <property type="entry name" value="KH-I_PNPase"/>
    <property type="match status" value="1"/>
</dbReference>
<dbReference type="InterPro" id="IPR036345">
    <property type="entry name" value="ExoRNase_PH_dom2_sf"/>
</dbReference>
<dbReference type="Gene3D" id="2.40.50.140">
    <property type="entry name" value="Nucleic acid-binding proteins"/>
    <property type="match status" value="1"/>
</dbReference>
<evidence type="ECO:0000256" key="4">
    <source>
        <dbReference type="ARBA" id="ARBA00022695"/>
    </source>
</evidence>
<evidence type="ECO:0000256" key="1">
    <source>
        <dbReference type="ARBA" id="ARBA00007404"/>
    </source>
</evidence>
<dbReference type="PROSITE" id="PS50126">
    <property type="entry name" value="S1"/>
    <property type="match status" value="1"/>
</dbReference>
<feature type="domain" description="S1 motif" evidence="9">
    <location>
        <begin position="633"/>
        <end position="701"/>
    </location>
</feature>
<keyword evidence="3 8" id="KW-0808">Transferase</keyword>
<dbReference type="InterPro" id="IPR004087">
    <property type="entry name" value="KH_dom"/>
</dbReference>
<dbReference type="AlphaFoldDB" id="A0A2H0WUJ4"/>
<dbReference type="SUPFAM" id="SSF50249">
    <property type="entry name" value="Nucleic acid-binding proteins"/>
    <property type="match status" value="1"/>
</dbReference>
<evidence type="ECO:0000256" key="2">
    <source>
        <dbReference type="ARBA" id="ARBA00022490"/>
    </source>
</evidence>
<gene>
    <name evidence="8" type="primary">pnp</name>
    <name evidence="10" type="ORF">COT61_04495</name>
</gene>
<dbReference type="InterPro" id="IPR036456">
    <property type="entry name" value="PNPase_PH_RNA-bd_sf"/>
</dbReference>
<keyword evidence="2 8" id="KW-0963">Cytoplasm</keyword>